<dbReference type="PANTHER" id="PTHR43788">
    <property type="entry name" value="DNA2/NAM7 HELICASE FAMILY MEMBER"/>
    <property type="match status" value="1"/>
</dbReference>
<evidence type="ECO:0000313" key="9">
    <source>
        <dbReference type="Proteomes" id="UP001642484"/>
    </source>
</evidence>
<dbReference type="SMART" id="SM00955">
    <property type="entry name" value="RNB"/>
    <property type="match status" value="1"/>
</dbReference>
<feature type="compositionally biased region" description="Low complexity" evidence="6">
    <location>
        <begin position="440"/>
        <end position="457"/>
    </location>
</feature>
<dbReference type="SUPFAM" id="SSF50249">
    <property type="entry name" value="Nucleic acid-binding proteins"/>
    <property type="match status" value="2"/>
</dbReference>
<keyword evidence="3" id="KW-0378">Hydrolase</keyword>
<evidence type="ECO:0000256" key="3">
    <source>
        <dbReference type="ARBA" id="ARBA00022801"/>
    </source>
</evidence>
<feature type="region of interest" description="Disordered" evidence="6">
    <location>
        <begin position="437"/>
        <end position="482"/>
    </location>
</feature>
<dbReference type="PANTHER" id="PTHR43788:SF8">
    <property type="entry name" value="DNA-BINDING PROTEIN SMUBP-2"/>
    <property type="match status" value="1"/>
</dbReference>
<dbReference type="InterPro" id="IPR027417">
    <property type="entry name" value="P-loop_NTPase"/>
</dbReference>
<feature type="compositionally biased region" description="Basic and acidic residues" evidence="6">
    <location>
        <begin position="1733"/>
        <end position="1746"/>
    </location>
</feature>
<dbReference type="SUPFAM" id="SSF81901">
    <property type="entry name" value="HCP-like"/>
    <property type="match status" value="1"/>
</dbReference>
<dbReference type="Proteomes" id="UP001642484">
    <property type="component" value="Unassembled WGS sequence"/>
</dbReference>
<dbReference type="InterPro" id="IPR047187">
    <property type="entry name" value="SF1_C_Upf1"/>
</dbReference>
<feature type="compositionally biased region" description="Basic and acidic residues" evidence="6">
    <location>
        <begin position="388"/>
        <end position="400"/>
    </location>
</feature>
<gene>
    <name evidence="8" type="ORF">CCMP2556_LOCUS24814</name>
</gene>
<feature type="domain" description="RNB" evidence="7">
    <location>
        <begin position="751"/>
        <end position="1111"/>
    </location>
</feature>
<feature type="compositionally biased region" description="Basic and acidic residues" evidence="6">
    <location>
        <begin position="154"/>
        <end position="165"/>
    </location>
</feature>
<evidence type="ECO:0000256" key="6">
    <source>
        <dbReference type="SAM" id="MobiDB-lite"/>
    </source>
</evidence>
<keyword evidence="2" id="KW-0547">Nucleotide-binding</keyword>
<accession>A0ABP0M9G5</accession>
<dbReference type="SUPFAM" id="SSF52540">
    <property type="entry name" value="P-loop containing nucleoside triphosphate hydrolases"/>
    <property type="match status" value="1"/>
</dbReference>
<dbReference type="InterPro" id="IPR041679">
    <property type="entry name" value="DNA2/NAM7-like_C"/>
</dbReference>
<dbReference type="InterPro" id="IPR041677">
    <property type="entry name" value="DNA2/NAM7_AAA_11"/>
</dbReference>
<evidence type="ECO:0000256" key="4">
    <source>
        <dbReference type="ARBA" id="ARBA00022806"/>
    </source>
</evidence>
<dbReference type="CDD" id="cd18808">
    <property type="entry name" value="SF1_C_Upf1"/>
    <property type="match status" value="1"/>
</dbReference>
<evidence type="ECO:0000256" key="5">
    <source>
        <dbReference type="ARBA" id="ARBA00022840"/>
    </source>
</evidence>
<feature type="region of interest" description="Disordered" evidence="6">
    <location>
        <begin position="377"/>
        <end position="419"/>
    </location>
</feature>
<protein>
    <recommendedName>
        <fullName evidence="7">RNB domain-containing protein</fullName>
    </recommendedName>
</protein>
<dbReference type="Gene3D" id="3.40.50.300">
    <property type="entry name" value="P-loop containing nucleotide triphosphate hydrolases"/>
    <property type="match status" value="2"/>
</dbReference>
<evidence type="ECO:0000259" key="7">
    <source>
        <dbReference type="SMART" id="SM00955"/>
    </source>
</evidence>
<evidence type="ECO:0000256" key="1">
    <source>
        <dbReference type="ARBA" id="ARBA00007913"/>
    </source>
</evidence>
<reference evidence="8 9" key="1">
    <citation type="submission" date="2024-02" db="EMBL/GenBank/DDBJ databases">
        <authorList>
            <person name="Chen Y."/>
            <person name="Shah S."/>
            <person name="Dougan E. K."/>
            <person name="Thang M."/>
            <person name="Chan C."/>
        </authorList>
    </citation>
    <scope>NUCLEOTIDE SEQUENCE [LARGE SCALE GENOMIC DNA]</scope>
</reference>
<dbReference type="InterPro" id="IPR012340">
    <property type="entry name" value="NA-bd_OB-fold"/>
</dbReference>
<comment type="similarity">
    <text evidence="1">Belongs to the DNA2/NAM7 helicase family.</text>
</comment>
<evidence type="ECO:0000313" key="8">
    <source>
        <dbReference type="EMBL" id="CAK9048145.1"/>
    </source>
</evidence>
<dbReference type="Pfam" id="PF13086">
    <property type="entry name" value="AAA_11"/>
    <property type="match status" value="2"/>
</dbReference>
<keyword evidence="4" id="KW-0347">Helicase</keyword>
<dbReference type="EMBL" id="CAXAMN010016446">
    <property type="protein sequence ID" value="CAK9048145.1"/>
    <property type="molecule type" value="Genomic_DNA"/>
</dbReference>
<dbReference type="Pfam" id="PF00773">
    <property type="entry name" value="RNB"/>
    <property type="match status" value="1"/>
</dbReference>
<feature type="region of interest" description="Disordered" evidence="6">
    <location>
        <begin position="154"/>
        <end position="176"/>
    </location>
</feature>
<keyword evidence="9" id="KW-1185">Reference proteome</keyword>
<sequence length="2718" mass="302324">MMESTARWFFGSGRAGDTSVYSLAHDLFCGRLLPSDVPPLDVIWDGDSFFSLGNRRLAAFKIFQALSAHEVVKVPCQIWHKENKDKRQHYKGARTTTKELSFGIGIKPHGELEEAWHLGEPLFRRAQEWCVPMTSIQGPDLEDGAAKMPSRLEEAAKPKKSEKVTKAKAPPTCPLSYETKDARMETENMPQDQEEIIDAAIANCEQCHGLPVGRATIDQVASSPAKVSVCVGPSIEDSKKGQSPSPSHSESHLTKAHFNKNDMADWFIKDTSLPQADIDSSALTCHRMPPGLIEPSQASHTLETVPVTNMEEKRPDDGQCTVVSAGVEAALTTTKKKKRGAKAKKGVKVKLQECAPMTPIAGPDLEDGGLKTATRLEELQSDGNEREEESKPTKKVEEMFTVKAPPTHPFYETKSAAENVLEGPKTENVLEARDSFPTQAPASSVESAESEASQASPAPRPLNETTFIDGSDEEDSFRSDAESDYADIDADEADEAAVTSEYARLQEVEAEMKKQSDIQSVSDLKGRLVAGTFRVLSGSDFKGRRSKAQIVIDQGPTKMLGCRVHIIGSMNRKRAWDHDRCWVRILAARVATEDPPKRRQQNQDMNRPWEAATAQVTTLFGHVVLSKEQFSPRQTRVVCARSRIVRSTKSLLFRPINGKFPMIHVPWNPQRELPDLDDLHVIGLRSWAEASTAPTGMYEEVLNMKARDTDESVLYSIKRSLNYSDWEDHSAISSIPVNPFKEISETCKGRRKDLREEFTVCIEHPAWPGNMAISVGQDQVKVHVIDVTEYLSEEMSGRDLEQQARTRSCGVWLLDCQDQPVNCNLPLLQPEFVSKIDFAEGEERLALTFVFTINSDGIQLPKKKKGIDSHFESVVRCDRRMAYSDAEELIEGMSTPSDDAGVMLKQLGALMAKFETTAFEKGQSFPFEHWEPDIGLDVPVPGFLKSRRIVDGLSFLVNFYAAQILDRHSLWREFLSVPAETDLPELMPAFVYGVADTQHHRALERLLQHHPDDCRLTGTTTTEVVDAMRGILGQPHLSSEQRFALQKAFLRQIRMGLPRGFYHLGHGKSPWNNGSADGQLFHRPKIFHVSAPMNRYVDMLGQRLLKWFKGWRPGLCSWLRPTLEQMRETVDRTNARLDSHRFASFVMRQISHMRELAPSSKKVKRAVVGYVGPSMFEVLLPTASGSHFSMTVPTSAIRSTTCQVEFDVEQQSLRILNADPWRDSSTKRWMVRSWSTEVSCTISRNFAQPIKHHASANAMIISDISFSTPSGPVSLNIGHRMYPEVFSDFPDLKQVYLMEQDLRVYADTWYRIWRCRTHAAASEASAYTQWRRPVRLQFDHEKGRFTCNILLQQSESENTRPEAGDLVILRATEDGREAFLYGELDKCKPAQTQYKTKMCRNPNCRRQNCDFLHPGEEHEGDLYMWEVELSQVSRVALQEQRRLLESLNASRGGAAFQIQLVGVPVVDRQNLNLVKQLPAKLDTRQGRESPVAAHLTSLQTPTQSLEQRDMRPLASIQQVEEAVGGGGPYSVTASPLNKLQLDAVKQGLQRRFSVVQGPPGTGKTTFLVHLVTALTNLELDPTLRRTGGQPSRTAAEETFGRILVTTPSNQAADECLRRLTKESNIPPQFITRVYARTIEYQYGSKLRCGGGAYDSNLLRTQHKVKDSLKEHSLHHKVMQAKEVRRLAERLEHERGAQSQWNYDQGYEATEQKVLKESKIVITTCTSALSHGALKEPKEDQHTKDATKTVTAARRPGPSRAIRFRSVVVDECAQATEPEVVLSVMRAEERAILVGDHKQLGPVVTEHNLCRAYLSMLERPILERLAERKDKTKLCSVMFQKQYRMHDAICAFPSQHFYGNLLQNVQNLQHLPAPATVWPQPDQPVVWIDCDTPHQMGTVIQVGNARSLNSVPLENNTSLQNPGEADLIVEAYKRLMKDGTCQAGDVAIITPYKAQQQYIERKLKELPGGLGKRANETSVGTVFSMQGSERHFILLSFVRSIAEGWALKNLAMQGSDKEIRVAVTSHNPALRQTFESHIGIAAKEWLWAAVAQFLGLVDGADFLQPAAECPECAMLWGFRSLYGLQEPGTSPWDLSQLARQHQLLEGVAAYAVASDRGSSLGRLAWGEERLNGVISGQHRGRLLPPERLNCLESLEVAMVVVSNAAQEHSSVPQPVDLDYFVQARHEERQSYALASQLASDGHAEGIAAKAEMLYYGKSAVVPGGSTGRGWIVFPLLVLAAWVLPKLLGGREVGAGSPPTRLRIGGCLRAMLLLAAFGFWWSWRSARPGDLAADTAQAQELFQEAADAGHWGAAYAYALLKLEENESEAEPYLTQVVEQGEAPACFLAEFLMYRHHLRPSDPVKEKQLLKKAADLGDPMAANLLAERLSREDAAPDALGYFRQAALAGQLPARYNIGVLLIQSLNGSEPSEERCLEARQEFLEVARDMDPTVRLLFALAMRSWEMGNSTAALTIFSLLSEAGVTKAHRNAARLWEQRIGTFEPLDSPPPVQELAGDDTETCADEGDGVELVATGRYCCGSGDCNSFRFNEPGFLPSECLLRCSADPECVYATTYATGYCQLSVDCGTTAEASDTSAQVFMLKRQRCRPSPPVLAECSPQARPAHGTRTARRCAAHFWARAAEHPLQIKANMELPQGSALLEASSQAAMAAAAAGRHFEWLGELDAAVAWNCAAGRMKNHAGKLRCAALQAAVYCEWSLFT</sequence>
<organism evidence="8 9">
    <name type="scientific">Durusdinium trenchii</name>
    <dbReference type="NCBI Taxonomy" id="1381693"/>
    <lineage>
        <taxon>Eukaryota</taxon>
        <taxon>Sar</taxon>
        <taxon>Alveolata</taxon>
        <taxon>Dinophyceae</taxon>
        <taxon>Suessiales</taxon>
        <taxon>Symbiodiniaceae</taxon>
        <taxon>Durusdinium</taxon>
    </lineage>
</organism>
<feature type="region of interest" description="Disordered" evidence="6">
    <location>
        <begin position="233"/>
        <end position="252"/>
    </location>
</feature>
<dbReference type="Pfam" id="PF13087">
    <property type="entry name" value="AAA_12"/>
    <property type="match status" value="1"/>
</dbReference>
<proteinExistence type="inferred from homology"/>
<feature type="region of interest" description="Disordered" evidence="6">
    <location>
        <begin position="1733"/>
        <end position="1754"/>
    </location>
</feature>
<name>A0ABP0M9G5_9DINO</name>
<dbReference type="InterPro" id="IPR001900">
    <property type="entry name" value="RNase_II/R"/>
</dbReference>
<dbReference type="Gene3D" id="1.25.40.10">
    <property type="entry name" value="Tetratricopeptide repeat domain"/>
    <property type="match status" value="1"/>
</dbReference>
<evidence type="ECO:0000256" key="2">
    <source>
        <dbReference type="ARBA" id="ARBA00022741"/>
    </source>
</evidence>
<dbReference type="InterPro" id="IPR011990">
    <property type="entry name" value="TPR-like_helical_dom_sf"/>
</dbReference>
<keyword evidence="5" id="KW-0067">ATP-binding</keyword>
<dbReference type="InterPro" id="IPR050534">
    <property type="entry name" value="Coronavir_polyprotein_1ab"/>
</dbReference>
<comment type="caution">
    <text evidence="8">The sequence shown here is derived from an EMBL/GenBank/DDBJ whole genome shotgun (WGS) entry which is preliminary data.</text>
</comment>